<dbReference type="AlphaFoldDB" id="A0AAJ6G002"/>
<gene>
    <name evidence="1" type="ORF">KOF27_20180</name>
</gene>
<evidence type="ECO:0000313" key="1">
    <source>
        <dbReference type="EMBL" id="WHT95663.1"/>
    </source>
</evidence>
<dbReference type="Proteomes" id="UP000682358">
    <property type="component" value="Chromosome"/>
</dbReference>
<name>A0AAJ6G002_PRORE</name>
<proteinExistence type="predicted"/>
<dbReference type="EMBL" id="CP076405">
    <property type="protein sequence ID" value="WHT95663.1"/>
    <property type="molecule type" value="Genomic_DNA"/>
</dbReference>
<protein>
    <submittedName>
        <fullName evidence="1">Uncharacterized protein</fullName>
    </submittedName>
</protein>
<reference evidence="1" key="1">
    <citation type="submission" date="2021-06" db="EMBL/GenBank/DDBJ databases">
        <title>Emergence of genetically related NDM-1-producing Providencia rettgeri strains in Argentina.</title>
        <authorList>
            <person name="Pasteran F."/>
            <person name="Meo A."/>
            <person name="Gomez S."/>
            <person name="Derdoy L."/>
            <person name="Albronoz E."/>
            <person name="Faccone D."/>
            <person name="Guerriero L."/>
            <person name="Archuby D."/>
            <person name="Tarzia A."/>
            <person name="Lopez M."/>
            <person name="Corso A."/>
        </authorList>
    </citation>
    <scope>NUCLEOTIDE SEQUENCE</scope>
    <source>
        <strain evidence="1">PreM15628</strain>
    </source>
</reference>
<sequence length="54" mass="6428">MDSSQLKLWNSKILRFYKATNEARKTEQRWVNSALKLQCGNKAEMLCWSEVKKH</sequence>
<accession>A0AAJ6G002</accession>
<evidence type="ECO:0000313" key="2">
    <source>
        <dbReference type="Proteomes" id="UP000682358"/>
    </source>
</evidence>
<organism evidence="1 2">
    <name type="scientific">Providencia rettgeri</name>
    <dbReference type="NCBI Taxonomy" id="587"/>
    <lineage>
        <taxon>Bacteria</taxon>
        <taxon>Pseudomonadati</taxon>
        <taxon>Pseudomonadota</taxon>
        <taxon>Gammaproteobacteria</taxon>
        <taxon>Enterobacterales</taxon>
        <taxon>Morganellaceae</taxon>
        <taxon>Providencia</taxon>
    </lineage>
</organism>